<name>A7AP67_BABBO</name>
<feature type="compositionally biased region" description="Low complexity" evidence="1">
    <location>
        <begin position="297"/>
        <end position="307"/>
    </location>
</feature>
<keyword evidence="4" id="KW-1185">Reference proteome</keyword>
<reference evidence="3 4" key="1">
    <citation type="journal article" date="2007" name="PLoS Pathog.">
        <title>Genome sequence of Babesia bovis and comparative analysis of apicomplexan hemoprotozoa.</title>
        <authorList>
            <person name="Brayton K.A."/>
            <person name="Lau A.O.T."/>
            <person name="Herndon D.R."/>
            <person name="Hannick L."/>
            <person name="Kappmeyer L.S."/>
            <person name="Berens S.J."/>
            <person name="Bidwell S.L."/>
            <person name="Brown W.C."/>
            <person name="Crabtree J."/>
            <person name="Fadrosh D."/>
            <person name="Feldblum T."/>
            <person name="Forberger H.A."/>
            <person name="Haas B.J."/>
            <person name="Howell J.M."/>
            <person name="Khouri H."/>
            <person name="Koo H."/>
            <person name="Mann D.J."/>
            <person name="Norimine J."/>
            <person name="Paulsen I.T."/>
            <person name="Radune D."/>
            <person name="Ren Q."/>
            <person name="Smith R.K. Jr."/>
            <person name="Suarez C.E."/>
            <person name="White O."/>
            <person name="Wortman J.R."/>
            <person name="Knowles D.P. Jr."/>
            <person name="McElwain T.F."/>
            <person name="Nene V.M."/>
        </authorList>
    </citation>
    <scope>NUCLEOTIDE SEQUENCE [LARGE SCALE GENOMIC DNA]</scope>
    <source>
        <strain evidence="3">T2Bo</strain>
    </source>
</reference>
<organism evidence="3 4">
    <name type="scientific">Babesia bovis</name>
    <dbReference type="NCBI Taxonomy" id="5865"/>
    <lineage>
        <taxon>Eukaryota</taxon>
        <taxon>Sar</taxon>
        <taxon>Alveolata</taxon>
        <taxon>Apicomplexa</taxon>
        <taxon>Aconoidasida</taxon>
        <taxon>Piroplasmida</taxon>
        <taxon>Babesiidae</taxon>
        <taxon>Babesia</taxon>
    </lineage>
</organism>
<dbReference type="GeneID" id="5480171"/>
<accession>A7AP67</accession>
<feature type="compositionally biased region" description="Basic and acidic residues" evidence="1">
    <location>
        <begin position="335"/>
        <end position="345"/>
    </location>
</feature>
<reference evidence="4" key="5">
    <citation type="journal article" date="2021" name="Int. J. Parasitol.">
        <title>Comparative analysis of gene expression between Babesia bovis blood stages and kinetes allowed by improved genome annotation.</title>
        <authorList>
            <person name="Ueti M.W."/>
            <person name="Johnson W.C."/>
            <person name="Kappmeyer L.S."/>
            <person name="Herndon D.R."/>
            <person name="Mousel M.R."/>
            <person name="Reif K.E."/>
            <person name="Taus N.S."/>
            <person name="Ifeonu O.O."/>
            <person name="Silva J.C."/>
            <person name="Suarez C.E."/>
            <person name="Brayton K.A."/>
        </authorList>
    </citation>
    <scope>NUCLEOTIDE SEQUENCE [LARGE SCALE GENOMIC DNA]</scope>
</reference>
<feature type="compositionally biased region" description="Basic and acidic residues" evidence="1">
    <location>
        <begin position="114"/>
        <end position="132"/>
    </location>
</feature>
<evidence type="ECO:0000313" key="4">
    <source>
        <dbReference type="Proteomes" id="UP000002173"/>
    </source>
</evidence>
<evidence type="ECO:0000313" key="2">
    <source>
        <dbReference type="EMBL" id="BAN66259.1"/>
    </source>
</evidence>
<reference evidence="3" key="2">
    <citation type="submission" date="2007-08" db="EMBL/GenBank/DDBJ databases">
        <authorList>
            <person name="Nene V."/>
        </authorList>
    </citation>
    <scope>NUCLEOTIDE SEQUENCE</scope>
    <source>
        <strain evidence="3">T2Bo</strain>
    </source>
</reference>
<dbReference type="eggNOG" id="ENOG502QWX8">
    <property type="taxonomic scope" value="Eukaryota"/>
</dbReference>
<dbReference type="OMA" id="KSATRWE"/>
<dbReference type="RefSeq" id="XP_001611919.1">
    <property type="nucleotide sequence ID" value="XM_001611869.1"/>
</dbReference>
<sequence length="357" mass="39734">MTSGDESTEEPVTFKSWDDVVTYARANISGGLEKYQVPSDVPIYASLVPHIIGTDLKIDKTPYEENLEEAQPGVPSAYYYRLPHHELIALSACADKECTVLNFQKRERRPPRRPKQEDARQRHGDSHDEGRHHGNLVPFEPQLLPIHIPGGDEPIEQYPRRGNGHDQRIAPPPFPKQSFYSGEQGHHRDGYDMHPGPRPGLSEAQQQLITQGLKARSGVSSTRWMNPKATDGIFSLGSLKGDSPREGAAGGGALTSLGQMIQNLHLKKHGAVKEHGDVMNISTRDVSNFTFVDDESSSSLKSSQFSKFFRKSDSRNNEGTSTFPHGTDSSTRPVNVDDAKNRERASQLFQQMVERKS</sequence>
<feature type="region of interest" description="Disordered" evidence="1">
    <location>
        <begin position="104"/>
        <end position="202"/>
    </location>
</feature>
<evidence type="ECO:0000313" key="3">
    <source>
        <dbReference type="EMBL" id="EDO08351.1"/>
    </source>
</evidence>
<feature type="region of interest" description="Disordered" evidence="1">
    <location>
        <begin position="297"/>
        <end position="345"/>
    </location>
</feature>
<gene>
    <name evidence="2 3" type="ORF">BBOV_III007910</name>
</gene>
<dbReference type="AlphaFoldDB" id="A7AP67"/>
<reference evidence="2" key="3">
    <citation type="journal article" date="2014" name="BMC Genomics">
        <title>The Babesia bovis gene and promoter model: an update from full-length EST analysis.</title>
        <authorList>
            <person name="Yamagishi J."/>
            <person name="Wakaguri H."/>
            <person name="Yokoyama N."/>
            <person name="Yamashita R."/>
            <person name="Suzuki Y."/>
            <person name="Xuan X."/>
            <person name="Igarashi I."/>
        </authorList>
    </citation>
    <scope>NUCLEOTIDE SEQUENCE</scope>
    <source>
        <strain evidence="2">Texas</strain>
    </source>
</reference>
<reference evidence="4" key="4">
    <citation type="journal article" date="2020" name="Data Brief">
        <title>Transcriptome dataset of Babesia bovis life stages within vertebrate and invertebrate hosts.</title>
        <authorList>
            <person name="Ueti M.W."/>
            <person name="Johnson W.C."/>
            <person name="Kappmeyer L.S."/>
            <person name="Herndon D.R."/>
            <person name="Mousel M.R."/>
            <person name="Reif K.E."/>
            <person name="Taus N.S."/>
            <person name="Ifeonu O.O."/>
            <person name="Silva J.C."/>
            <person name="Suarez C.E."/>
            <person name="Brayton K.A."/>
        </authorList>
    </citation>
    <scope>NUCLEOTIDE SEQUENCE [LARGE SCALE GENOMIC DNA]</scope>
</reference>
<proteinExistence type="evidence at transcript level"/>
<evidence type="ECO:0000256" key="1">
    <source>
        <dbReference type="SAM" id="MobiDB-lite"/>
    </source>
</evidence>
<dbReference type="Proteomes" id="UP000002173">
    <property type="component" value="Unassembled WGS sequence"/>
</dbReference>
<dbReference type="STRING" id="5865.A7AP67"/>
<dbReference type="VEuPathDB" id="PiroplasmaDB:BBOV_III007910"/>
<dbReference type="KEGG" id="bbo:BBOV_III007910"/>
<dbReference type="EMBL" id="AK442465">
    <property type="protein sequence ID" value="BAN66259.1"/>
    <property type="molecule type" value="mRNA"/>
</dbReference>
<dbReference type="EMBL" id="AAXT01000001">
    <property type="protein sequence ID" value="EDO08351.1"/>
    <property type="molecule type" value="Genomic_DNA"/>
</dbReference>
<feature type="compositionally biased region" description="Polar residues" evidence="1">
    <location>
        <begin position="317"/>
        <end position="333"/>
    </location>
</feature>
<protein>
    <submittedName>
        <fullName evidence="3">Uncharacterized protein</fullName>
    </submittedName>
</protein>